<gene>
    <name evidence="1" type="ORF">MRATA1EN22A_LOCUS12718</name>
</gene>
<protein>
    <submittedName>
        <fullName evidence="1">Uncharacterized protein</fullName>
    </submittedName>
</protein>
<evidence type="ECO:0000313" key="1">
    <source>
        <dbReference type="EMBL" id="CAN0144159.1"/>
    </source>
</evidence>
<evidence type="ECO:0000313" key="2">
    <source>
        <dbReference type="Proteomes" id="UP001162501"/>
    </source>
</evidence>
<reference evidence="1" key="1">
    <citation type="submission" date="2023-05" db="EMBL/GenBank/DDBJ databases">
        <authorList>
            <consortium name="ELIXIR-Norway"/>
        </authorList>
    </citation>
    <scope>NUCLEOTIDE SEQUENCE</scope>
</reference>
<name>A0AC59Z133_RANTA</name>
<dbReference type="Proteomes" id="UP001162501">
    <property type="component" value="Chromosome 21"/>
</dbReference>
<accession>A0AC59Z133</accession>
<sequence>MHGKQMSSLLSLGIVYDFPSLNAGRISAELPPPEARKQRRSCSQSCAEKGPPEAGQGGRVGRRHAGGAGPGPPTRLPQGGPVRSPAESRRPPSGKPLTRDVGATGQGPAD</sequence>
<dbReference type="EMBL" id="OX596105">
    <property type="protein sequence ID" value="CAN0144159.1"/>
    <property type="molecule type" value="Genomic_DNA"/>
</dbReference>
<organism evidence="1 2">
    <name type="scientific">Rangifer tarandus platyrhynchus</name>
    <name type="common">Svalbard reindeer</name>
    <dbReference type="NCBI Taxonomy" id="3082113"/>
    <lineage>
        <taxon>Eukaryota</taxon>
        <taxon>Metazoa</taxon>
        <taxon>Chordata</taxon>
        <taxon>Craniata</taxon>
        <taxon>Vertebrata</taxon>
        <taxon>Euteleostomi</taxon>
        <taxon>Mammalia</taxon>
        <taxon>Eutheria</taxon>
        <taxon>Laurasiatheria</taxon>
        <taxon>Artiodactyla</taxon>
        <taxon>Ruminantia</taxon>
        <taxon>Pecora</taxon>
        <taxon>Cervidae</taxon>
        <taxon>Odocoileinae</taxon>
        <taxon>Rangifer</taxon>
    </lineage>
</organism>
<reference evidence="1" key="2">
    <citation type="submission" date="2025-03" db="EMBL/GenBank/DDBJ databases">
        <authorList>
            <consortium name="ELIXIR-Norway"/>
            <consortium name="Elixir Norway"/>
        </authorList>
    </citation>
    <scope>NUCLEOTIDE SEQUENCE</scope>
</reference>
<proteinExistence type="predicted"/>